<dbReference type="Pfam" id="PF04149">
    <property type="entry name" value="DUF397"/>
    <property type="match status" value="1"/>
</dbReference>
<dbReference type="RefSeq" id="WP_190060559.1">
    <property type="nucleotide sequence ID" value="NZ_BMWH01000034.1"/>
</dbReference>
<feature type="domain" description="DUF397" evidence="1">
    <location>
        <begin position="9"/>
        <end position="59"/>
    </location>
</feature>
<protein>
    <recommendedName>
        <fullName evidence="1">DUF397 domain-containing protein</fullName>
    </recommendedName>
</protein>
<evidence type="ECO:0000313" key="3">
    <source>
        <dbReference type="Proteomes" id="UP000623010"/>
    </source>
</evidence>
<sequence>MERPDSATLRWCVSSHSDSGTCVEVAVAAEAVFVRHFWNRIAGHIAVSRDAWQAFVDALGSSGAG</sequence>
<dbReference type="EMBL" id="BMWH01000034">
    <property type="protein sequence ID" value="GHA12349.1"/>
    <property type="molecule type" value="Genomic_DNA"/>
</dbReference>
<dbReference type="AlphaFoldDB" id="A0A918RVD6"/>
<evidence type="ECO:0000313" key="2">
    <source>
        <dbReference type="EMBL" id="GHA12349.1"/>
    </source>
</evidence>
<dbReference type="InterPro" id="IPR007278">
    <property type="entry name" value="DUF397"/>
</dbReference>
<gene>
    <name evidence="2" type="ORF">GCM10010389_59110</name>
</gene>
<keyword evidence="3" id="KW-1185">Reference proteome</keyword>
<dbReference type="Proteomes" id="UP000623010">
    <property type="component" value="Unassembled WGS sequence"/>
</dbReference>
<name>A0A918RVD6_9ACTN</name>
<proteinExistence type="predicted"/>
<reference evidence="2" key="1">
    <citation type="journal article" date="2014" name="Int. J. Syst. Evol. Microbiol.">
        <title>Complete genome sequence of Corynebacterium casei LMG S-19264T (=DSM 44701T), isolated from a smear-ripened cheese.</title>
        <authorList>
            <consortium name="US DOE Joint Genome Institute (JGI-PGF)"/>
            <person name="Walter F."/>
            <person name="Albersmeier A."/>
            <person name="Kalinowski J."/>
            <person name="Ruckert C."/>
        </authorList>
    </citation>
    <scope>NUCLEOTIDE SEQUENCE</scope>
    <source>
        <strain evidence="2">JCM 5016</strain>
    </source>
</reference>
<reference evidence="2" key="2">
    <citation type="submission" date="2020-09" db="EMBL/GenBank/DDBJ databases">
        <authorList>
            <person name="Sun Q."/>
            <person name="Ohkuma M."/>
        </authorList>
    </citation>
    <scope>NUCLEOTIDE SEQUENCE</scope>
    <source>
        <strain evidence="2">JCM 5016</strain>
    </source>
</reference>
<organism evidence="2 3">
    <name type="scientific">Streptomyces echinoruber</name>
    <dbReference type="NCBI Taxonomy" id="68898"/>
    <lineage>
        <taxon>Bacteria</taxon>
        <taxon>Bacillati</taxon>
        <taxon>Actinomycetota</taxon>
        <taxon>Actinomycetes</taxon>
        <taxon>Kitasatosporales</taxon>
        <taxon>Streptomycetaceae</taxon>
        <taxon>Streptomyces</taxon>
    </lineage>
</organism>
<accession>A0A918RVD6</accession>
<evidence type="ECO:0000259" key="1">
    <source>
        <dbReference type="Pfam" id="PF04149"/>
    </source>
</evidence>
<comment type="caution">
    <text evidence="2">The sequence shown here is derived from an EMBL/GenBank/DDBJ whole genome shotgun (WGS) entry which is preliminary data.</text>
</comment>